<dbReference type="EMBL" id="BHVZ01000014">
    <property type="protein sequence ID" value="GCB30561.1"/>
    <property type="molecule type" value="Genomic_DNA"/>
</dbReference>
<comment type="caution">
    <text evidence="6">The sequence shown here is derived from an EMBL/GenBank/DDBJ whole genome shotgun (WGS) entry which is preliminary data.</text>
</comment>
<evidence type="ECO:0000256" key="3">
    <source>
        <dbReference type="ARBA" id="ARBA00022989"/>
    </source>
</evidence>
<evidence type="ECO:0000256" key="5">
    <source>
        <dbReference type="SAM" id="Phobius"/>
    </source>
</evidence>
<name>A0A401LGB2_9FIRM</name>
<evidence type="ECO:0000256" key="2">
    <source>
        <dbReference type="ARBA" id="ARBA00022692"/>
    </source>
</evidence>
<evidence type="ECO:0000313" key="6">
    <source>
        <dbReference type="EMBL" id="GCB30561.1"/>
    </source>
</evidence>
<feature type="transmembrane region" description="Helical" evidence="5">
    <location>
        <begin position="67"/>
        <end position="84"/>
    </location>
</feature>
<accession>A0A401LGB2</accession>
<keyword evidence="4 5" id="KW-0472">Membrane</keyword>
<evidence type="ECO:0000256" key="4">
    <source>
        <dbReference type="ARBA" id="ARBA00023136"/>
    </source>
</evidence>
<evidence type="ECO:0000313" key="7">
    <source>
        <dbReference type="Proteomes" id="UP000287361"/>
    </source>
</evidence>
<dbReference type="NCBIfam" id="TIGR01593">
    <property type="entry name" value="holin_tox_secr"/>
    <property type="match status" value="1"/>
</dbReference>
<gene>
    <name evidence="6" type="ORF">KGMB03357_22220</name>
</gene>
<protein>
    <recommendedName>
        <fullName evidence="8">Holin</fullName>
    </recommendedName>
</protein>
<dbReference type="InterPro" id="IPR006480">
    <property type="entry name" value="Phage_holin_4_1"/>
</dbReference>
<feature type="transmembrane region" description="Helical" evidence="5">
    <location>
        <begin position="26"/>
        <end position="46"/>
    </location>
</feature>
<keyword evidence="3 5" id="KW-1133">Transmembrane helix</keyword>
<dbReference type="OrthoDB" id="2882723at2"/>
<keyword evidence="7" id="KW-1185">Reference proteome</keyword>
<dbReference type="Pfam" id="PF05105">
    <property type="entry name" value="Phage_holin_4_1"/>
    <property type="match status" value="1"/>
</dbReference>
<comment type="subcellular location">
    <subcellularLocation>
        <location evidence="1">Membrane</location>
        <topology evidence="1">Multi-pass membrane protein</topology>
    </subcellularLocation>
</comment>
<evidence type="ECO:0008006" key="8">
    <source>
        <dbReference type="Google" id="ProtNLM"/>
    </source>
</evidence>
<reference evidence="6 7" key="1">
    <citation type="submission" date="2018-10" db="EMBL/GenBank/DDBJ databases">
        <title>Draft Genome Sequence of Anaerotignum sp. KCTC 15736.</title>
        <authorList>
            <person name="Choi S.H."/>
            <person name="Kim J.S."/>
            <person name="Kang S.W."/>
            <person name="Lee J.S."/>
            <person name="Park S.H."/>
        </authorList>
    </citation>
    <scope>NUCLEOTIDE SEQUENCE [LARGE SCALE GENOMIC DNA]</scope>
    <source>
        <strain evidence="6 7">KCTC 15736</strain>
    </source>
</reference>
<organism evidence="6 7">
    <name type="scientific">Anaerotignum faecicola</name>
    <dbReference type="NCBI Taxonomy" id="2358141"/>
    <lineage>
        <taxon>Bacteria</taxon>
        <taxon>Bacillati</taxon>
        <taxon>Bacillota</taxon>
        <taxon>Clostridia</taxon>
        <taxon>Lachnospirales</taxon>
        <taxon>Anaerotignaceae</taxon>
        <taxon>Anaerotignum</taxon>
    </lineage>
</organism>
<proteinExistence type="predicted"/>
<keyword evidence="2 5" id="KW-0812">Transmembrane</keyword>
<dbReference type="Proteomes" id="UP000287361">
    <property type="component" value="Unassembled WGS sequence"/>
</dbReference>
<dbReference type="AlphaFoldDB" id="A0A401LGB2"/>
<evidence type="ECO:0000256" key="1">
    <source>
        <dbReference type="ARBA" id="ARBA00004141"/>
    </source>
</evidence>
<feature type="transmembrane region" description="Helical" evidence="5">
    <location>
        <begin position="90"/>
        <end position="110"/>
    </location>
</feature>
<dbReference type="GO" id="GO:0016020">
    <property type="term" value="C:membrane"/>
    <property type="evidence" value="ECO:0007669"/>
    <property type="project" value="UniProtKB-SubCell"/>
</dbReference>
<sequence>MTGAFCKVNMIGGALLAAMAAALGKYWFLFAGFLAFNLIDWLTGWAKSRMKGESCSKVGAIGAMKKVWYWVVIAIAFYIGYSFAQMGETIGVGLGFMQFIGWFVLANYLVNEIRSILENLVEMGVNVPPMLIKGLKIAAERIDAAASIGGEDDGK</sequence>